<evidence type="ECO:0000256" key="2">
    <source>
        <dbReference type="ARBA" id="ARBA00012438"/>
    </source>
</evidence>
<comment type="catalytic activity">
    <reaction evidence="1">
        <text>ATP + protein L-histidine = ADP + protein N-phospho-L-histidine.</text>
        <dbReference type="EC" id="2.7.13.3"/>
    </reaction>
</comment>
<dbReference type="InterPro" id="IPR011990">
    <property type="entry name" value="TPR-like_helical_dom_sf"/>
</dbReference>
<name>A0A5M4B4N9_9BACT</name>
<keyword evidence="11" id="KW-1185">Reference proteome</keyword>
<accession>A0A5M4B4N9</accession>
<dbReference type="GO" id="GO:0009927">
    <property type="term" value="F:histidine phosphotransfer kinase activity"/>
    <property type="evidence" value="ECO:0007669"/>
    <property type="project" value="TreeGrafter"/>
</dbReference>
<dbReference type="SMART" id="SM00028">
    <property type="entry name" value="TPR"/>
    <property type="match status" value="3"/>
</dbReference>
<dbReference type="SUPFAM" id="SSF55874">
    <property type="entry name" value="ATPase domain of HSP90 chaperone/DNA topoisomerase II/histidine kinase"/>
    <property type="match status" value="1"/>
</dbReference>
<keyword evidence="6" id="KW-0802">TPR repeat</keyword>
<feature type="domain" description="Histidine kinase" evidence="9">
    <location>
        <begin position="252"/>
        <end position="469"/>
    </location>
</feature>
<dbReference type="InterPro" id="IPR036890">
    <property type="entry name" value="HATPase_C_sf"/>
</dbReference>
<dbReference type="SMART" id="SM00387">
    <property type="entry name" value="HATPase_c"/>
    <property type="match status" value="1"/>
</dbReference>
<dbReference type="PANTHER" id="PTHR43047">
    <property type="entry name" value="TWO-COMPONENT HISTIDINE PROTEIN KINASE"/>
    <property type="match status" value="1"/>
</dbReference>
<dbReference type="PRINTS" id="PR00344">
    <property type="entry name" value="BCTRLSENSOR"/>
</dbReference>
<dbReference type="PANTHER" id="PTHR43047:SF72">
    <property type="entry name" value="OSMOSENSING HISTIDINE PROTEIN KINASE SLN1"/>
    <property type="match status" value="1"/>
</dbReference>
<keyword evidence="3" id="KW-0597">Phosphoprotein</keyword>
<dbReference type="PROSITE" id="PS50005">
    <property type="entry name" value="TPR"/>
    <property type="match status" value="1"/>
</dbReference>
<dbReference type="InterPro" id="IPR003661">
    <property type="entry name" value="HisK_dim/P_dom"/>
</dbReference>
<protein>
    <recommendedName>
        <fullName evidence="2">histidine kinase</fullName>
        <ecNumber evidence="2">2.7.13.3</ecNumber>
    </recommendedName>
</protein>
<evidence type="ECO:0000256" key="4">
    <source>
        <dbReference type="ARBA" id="ARBA00022679"/>
    </source>
</evidence>
<dbReference type="GO" id="GO:0005886">
    <property type="term" value="C:plasma membrane"/>
    <property type="evidence" value="ECO:0007669"/>
    <property type="project" value="TreeGrafter"/>
</dbReference>
<dbReference type="CDD" id="cd00082">
    <property type="entry name" value="HisKA"/>
    <property type="match status" value="1"/>
</dbReference>
<feature type="coiled-coil region" evidence="7">
    <location>
        <begin position="161"/>
        <end position="188"/>
    </location>
</feature>
<dbReference type="InterPro" id="IPR005467">
    <property type="entry name" value="His_kinase_dom"/>
</dbReference>
<evidence type="ECO:0000259" key="9">
    <source>
        <dbReference type="PROSITE" id="PS50109"/>
    </source>
</evidence>
<dbReference type="InterPro" id="IPR019734">
    <property type="entry name" value="TPR_rpt"/>
</dbReference>
<evidence type="ECO:0000256" key="5">
    <source>
        <dbReference type="ARBA" id="ARBA00022777"/>
    </source>
</evidence>
<keyword evidence="5" id="KW-0418">Kinase</keyword>
<comment type="caution">
    <text evidence="10">The sequence shown here is derived from an EMBL/GenBank/DDBJ whole genome shotgun (WGS) entry which is preliminary data.</text>
</comment>
<evidence type="ECO:0000313" key="10">
    <source>
        <dbReference type="EMBL" id="GET35129.1"/>
    </source>
</evidence>
<dbReference type="PROSITE" id="PS50109">
    <property type="entry name" value="HIS_KIN"/>
    <property type="match status" value="1"/>
</dbReference>
<reference evidence="10 11" key="1">
    <citation type="submission" date="2019-10" db="EMBL/GenBank/DDBJ databases">
        <title>Prolixibacter strains distinguished by the presence of nitrate reductase genes were adept at nitrate-dependent anaerobic corrosion of metallic iron and carbon steel.</title>
        <authorList>
            <person name="Iino T."/>
            <person name="Shono N."/>
            <person name="Ito K."/>
            <person name="Nakamura R."/>
            <person name="Sueoka K."/>
            <person name="Harayama S."/>
            <person name="Ohkuma M."/>
        </authorList>
    </citation>
    <scope>NUCLEOTIDE SEQUENCE [LARGE SCALE GENOMIC DNA]</scope>
    <source>
        <strain evidence="10 11">JCM 13498</strain>
    </source>
</reference>
<dbReference type="EMBL" id="BLAX01000001">
    <property type="protein sequence ID" value="GET35129.1"/>
    <property type="molecule type" value="Genomic_DNA"/>
</dbReference>
<feature type="repeat" description="TPR" evidence="6">
    <location>
        <begin position="75"/>
        <end position="108"/>
    </location>
</feature>
<dbReference type="InterPro" id="IPR036097">
    <property type="entry name" value="HisK_dim/P_sf"/>
</dbReference>
<keyword evidence="8" id="KW-1133">Transmembrane helix</keyword>
<dbReference type="SMART" id="SM00388">
    <property type="entry name" value="HisKA"/>
    <property type="match status" value="1"/>
</dbReference>
<dbReference type="FunFam" id="3.30.565.10:FF:000006">
    <property type="entry name" value="Sensor histidine kinase WalK"/>
    <property type="match status" value="1"/>
</dbReference>
<dbReference type="InterPro" id="IPR003594">
    <property type="entry name" value="HATPase_dom"/>
</dbReference>
<dbReference type="EC" id="2.7.13.3" evidence="2"/>
<dbReference type="OrthoDB" id="9781208at2"/>
<evidence type="ECO:0000256" key="6">
    <source>
        <dbReference type="PROSITE-ProRule" id="PRU00339"/>
    </source>
</evidence>
<keyword evidence="8" id="KW-0812">Transmembrane</keyword>
<dbReference type="SUPFAM" id="SSF48452">
    <property type="entry name" value="TPR-like"/>
    <property type="match status" value="1"/>
</dbReference>
<keyword evidence="7" id="KW-0175">Coiled coil</keyword>
<organism evidence="10 11">
    <name type="scientific">Prolixibacter bellariivorans</name>
    <dbReference type="NCBI Taxonomy" id="314319"/>
    <lineage>
        <taxon>Bacteria</taxon>
        <taxon>Pseudomonadati</taxon>
        <taxon>Bacteroidota</taxon>
        <taxon>Bacteroidia</taxon>
        <taxon>Marinilabiliales</taxon>
        <taxon>Prolixibacteraceae</taxon>
        <taxon>Prolixibacter</taxon>
    </lineage>
</organism>
<dbReference type="SUPFAM" id="SSF47384">
    <property type="entry name" value="Homodimeric domain of signal transducing histidine kinase"/>
    <property type="match status" value="1"/>
</dbReference>
<dbReference type="Pfam" id="PF13424">
    <property type="entry name" value="TPR_12"/>
    <property type="match status" value="2"/>
</dbReference>
<dbReference type="GO" id="GO:0000155">
    <property type="term" value="F:phosphorelay sensor kinase activity"/>
    <property type="evidence" value="ECO:0007669"/>
    <property type="project" value="InterPro"/>
</dbReference>
<keyword evidence="4" id="KW-0808">Transferase</keyword>
<feature type="transmembrane region" description="Helical" evidence="8">
    <location>
        <begin position="185"/>
        <end position="209"/>
    </location>
</feature>
<gene>
    <name evidence="10" type="ORF">PbJCM13498_39920</name>
</gene>
<evidence type="ECO:0000256" key="8">
    <source>
        <dbReference type="SAM" id="Phobius"/>
    </source>
</evidence>
<dbReference type="InterPro" id="IPR004358">
    <property type="entry name" value="Sig_transdc_His_kin-like_C"/>
</dbReference>
<dbReference type="AlphaFoldDB" id="A0A5M4B4N9"/>
<dbReference type="Proteomes" id="UP000391834">
    <property type="component" value="Unassembled WGS sequence"/>
</dbReference>
<evidence type="ECO:0000256" key="3">
    <source>
        <dbReference type="ARBA" id="ARBA00022553"/>
    </source>
</evidence>
<dbReference type="Pfam" id="PF02518">
    <property type="entry name" value="HATPase_c"/>
    <property type="match status" value="1"/>
</dbReference>
<dbReference type="Gene3D" id="1.10.287.130">
    <property type="match status" value="1"/>
</dbReference>
<keyword evidence="8" id="KW-0472">Membrane</keyword>
<evidence type="ECO:0000256" key="7">
    <source>
        <dbReference type="SAM" id="Coils"/>
    </source>
</evidence>
<dbReference type="Gene3D" id="3.30.565.10">
    <property type="entry name" value="Histidine kinase-like ATPase, C-terminal domain"/>
    <property type="match status" value="1"/>
</dbReference>
<sequence length="481" mass="54303">MGVISSNRHKLVEAKQYYTRALNVYKELDNQRGIANCLLNIGVILQKQGDMPLAFEHALQAMSLYKEMNDHNRISQCVNNIGVILDKLGSYDKAISYYTAALKIIGDMGVNNEVARIYNNLSKAYAGLENYKEALYYHEKYKSYSDSVLSLAKSQQIAELQTKYETQKKEQLIELQQAKLERQKLLGNTLLGLTISILLVAGLIIYAYVQKRLDNEKITQQNVEIARQNEMLGMQKNILEELNQTKDKLFSVIGHDLRGPIANMRSIFDMVLEDEFTDRKELFDVMKVLRDKTCDTHNLLENLLYWSRSQQGRITPNQGVVDLTELVEESLDLIKADAKVKGIDLEINMGEAVLSYCDADMINLVLRNLLSNAIKFTPSGGRILLKIEQSDKHIKVSVRDTGIGVPKENLPKLFDKSTYFTTYGTNKEKGSGLGLNLCREFVEANNGSIAVDSQLGKGSEFYFTLPLAGSRKLADRQLSDV</sequence>
<proteinExistence type="predicted"/>
<evidence type="ECO:0000256" key="1">
    <source>
        <dbReference type="ARBA" id="ARBA00000085"/>
    </source>
</evidence>
<evidence type="ECO:0000313" key="11">
    <source>
        <dbReference type="Proteomes" id="UP000391834"/>
    </source>
</evidence>
<dbReference type="Gene3D" id="1.25.40.10">
    <property type="entry name" value="Tetratricopeptide repeat domain"/>
    <property type="match status" value="1"/>
</dbReference>